<proteinExistence type="predicted"/>
<accession>A0ACC1SXC4</accession>
<protein>
    <submittedName>
        <fullName evidence="1">Uncharacterized protein</fullName>
    </submittedName>
</protein>
<evidence type="ECO:0000313" key="1">
    <source>
        <dbReference type="EMBL" id="KAJ3548192.1"/>
    </source>
</evidence>
<dbReference type="EMBL" id="JANRMS010000055">
    <property type="protein sequence ID" value="KAJ3548192.1"/>
    <property type="molecule type" value="Genomic_DNA"/>
</dbReference>
<sequence length="296" mass="31746">MAIQKVAVVGASGTLGSEVVKALLRAGFDVTAITRNESQAKFPDSIAVRRADLSSVESVKDAISGQDAIVSTSATAGTGTQKVIIDATIAAKIERFIPSEFGIESRKYRDTKIGRLLASKVQNSDYLIELASKHDWFSWTGLSTGLFFELPLKSGGAFVDVKNRKFTLVDSGNEPYSTSPLAFIGDAVAAILKKPKETANQYLNVAGILTTQNELLKAVEEVTGNKFEVSHVTGAELEKIADEKIAKHDYSAFGQYIQQFLFADGAGHALTAENSSNELLGLENEDVKAAVRRALA</sequence>
<keyword evidence="2" id="KW-1185">Reference proteome</keyword>
<comment type="caution">
    <text evidence="1">The sequence shown here is derived from an EMBL/GenBank/DDBJ whole genome shotgun (WGS) entry which is preliminary data.</text>
</comment>
<gene>
    <name evidence="1" type="ORF">NM208_g1122</name>
</gene>
<reference evidence="1" key="1">
    <citation type="submission" date="2022-08" db="EMBL/GenBank/DDBJ databases">
        <title>Genome Sequence of Fusarium decemcellulare.</title>
        <authorList>
            <person name="Buettner E."/>
        </authorList>
    </citation>
    <scope>NUCLEOTIDE SEQUENCE</scope>
    <source>
        <strain evidence="1">Babe19</strain>
    </source>
</reference>
<evidence type="ECO:0000313" key="2">
    <source>
        <dbReference type="Proteomes" id="UP001148629"/>
    </source>
</evidence>
<name>A0ACC1SXC4_9HYPO</name>
<organism evidence="1 2">
    <name type="scientific">Fusarium decemcellulare</name>
    <dbReference type="NCBI Taxonomy" id="57161"/>
    <lineage>
        <taxon>Eukaryota</taxon>
        <taxon>Fungi</taxon>
        <taxon>Dikarya</taxon>
        <taxon>Ascomycota</taxon>
        <taxon>Pezizomycotina</taxon>
        <taxon>Sordariomycetes</taxon>
        <taxon>Hypocreomycetidae</taxon>
        <taxon>Hypocreales</taxon>
        <taxon>Nectriaceae</taxon>
        <taxon>Fusarium</taxon>
        <taxon>Fusarium decemcellulare species complex</taxon>
    </lineage>
</organism>
<dbReference type="Proteomes" id="UP001148629">
    <property type="component" value="Unassembled WGS sequence"/>
</dbReference>